<dbReference type="InterPro" id="IPR047416">
    <property type="entry name" value="XPF_nuclease_Mus81"/>
</dbReference>
<gene>
    <name evidence="18" type="primary">LOC114327159</name>
</gene>
<dbReference type="PANTHER" id="PTHR13451">
    <property type="entry name" value="CLASS II CROSSOVER JUNCTION ENDONUCLEASE MUS81"/>
    <property type="match status" value="1"/>
</dbReference>
<dbReference type="Pfam" id="PF02732">
    <property type="entry name" value="ERCC4"/>
    <property type="match status" value="1"/>
</dbReference>
<keyword evidence="9 15" id="KW-0378">Hydrolase</keyword>
<keyword evidence="14" id="KW-0469">Meiosis</keyword>
<dbReference type="CDD" id="cd20074">
    <property type="entry name" value="XPF_nuclease_Mus81"/>
    <property type="match status" value="1"/>
</dbReference>
<dbReference type="EC" id="3.1.22.-" evidence="15"/>
<dbReference type="RefSeq" id="XP_028131482.1">
    <property type="nucleotide sequence ID" value="XM_028275681.1"/>
</dbReference>
<feature type="compositionally biased region" description="Low complexity" evidence="16">
    <location>
        <begin position="179"/>
        <end position="192"/>
    </location>
</feature>
<evidence type="ECO:0000256" key="13">
    <source>
        <dbReference type="ARBA" id="ARBA00023242"/>
    </source>
</evidence>
<dbReference type="Gene3D" id="3.40.50.10130">
    <property type="match status" value="1"/>
</dbReference>
<sequence length="504" mass="57647">MSSVANQNLSKCYNTTVIHIYIFGWNLESLTVFFISMDQNRRRITVKYKSANPLFEQWLHEWKVDAEAKDSKLKYTYKLALNSIRQCPIPFNSGKECKILKGFGTKLCQMLDNKLKRHKENSDDMGTNDKNTDIKATNLNSSPASANISNENDPQAKPKISRKNGSKAKKIPSPLQKQTSSSSSMEDTSENSQEIKGNATKGKSRKITKHVSNTSEESTQNVQDFFVIEPGNFDIILYIDTAETGNHSQRKTDHFLKQLDKQSGACQYEIKKLNVGDYVWICRDKTSKKELVLPYIFERKRLDDFSRSITDGRYKEQKFRLKKCGIENIYYLLENYSHHTLPLTTLQQAAFNTAIHDGFKIKMTSGPTHTATLLLNFSVLLKRIFEKKTLFRCEKESIAPLDLNDDVASLMSFTDFNKSSIKNRPMMVTDLFIKMLIQIRGMSVAKAVSITEFYPTPMLLRKAYEDCVDEASKEKLLEGIMCGNRKLGSTLSTTVHQLFNFTNY</sequence>
<dbReference type="GO" id="GO:0031297">
    <property type="term" value="P:replication fork processing"/>
    <property type="evidence" value="ECO:0007669"/>
    <property type="project" value="UniProtKB-ARBA"/>
</dbReference>
<evidence type="ECO:0000259" key="17">
    <source>
        <dbReference type="SMART" id="SM00891"/>
    </source>
</evidence>
<keyword evidence="11 15" id="KW-0233">DNA recombination</keyword>
<evidence type="ECO:0000256" key="15">
    <source>
        <dbReference type="RuleBase" id="RU369042"/>
    </source>
</evidence>
<evidence type="ECO:0000256" key="12">
    <source>
        <dbReference type="ARBA" id="ARBA00023204"/>
    </source>
</evidence>
<dbReference type="SUPFAM" id="SSF52980">
    <property type="entry name" value="Restriction endonuclease-like"/>
    <property type="match status" value="1"/>
</dbReference>
<dbReference type="GO" id="GO:0000712">
    <property type="term" value="P:resolution of meiotic recombination intermediates"/>
    <property type="evidence" value="ECO:0007669"/>
    <property type="project" value="TreeGrafter"/>
</dbReference>
<keyword evidence="13 15" id="KW-0539">Nucleus</keyword>
<dbReference type="InterPro" id="IPR033309">
    <property type="entry name" value="Mus81"/>
</dbReference>
<dbReference type="InterPro" id="IPR006166">
    <property type="entry name" value="ERCC4_domain"/>
</dbReference>
<evidence type="ECO:0000256" key="14">
    <source>
        <dbReference type="ARBA" id="ARBA00023254"/>
    </source>
</evidence>
<feature type="compositionally biased region" description="Basic residues" evidence="16">
    <location>
        <begin position="159"/>
        <end position="170"/>
    </location>
</feature>
<keyword evidence="10 15" id="KW-0460">Magnesium</keyword>
<dbReference type="Pfam" id="PF21292">
    <property type="entry name" value="EME1-MUS81_C"/>
    <property type="match status" value="1"/>
</dbReference>
<evidence type="ECO:0000256" key="16">
    <source>
        <dbReference type="SAM" id="MobiDB-lite"/>
    </source>
</evidence>
<dbReference type="GO" id="GO:0031573">
    <property type="term" value="P:mitotic intra-S DNA damage checkpoint signaling"/>
    <property type="evidence" value="ECO:0007669"/>
    <property type="project" value="TreeGrafter"/>
</dbReference>
<accession>A0A6P7F9M0</accession>
<keyword evidence="7 15" id="KW-0255">Endonuclease</keyword>
<evidence type="ECO:0000256" key="7">
    <source>
        <dbReference type="ARBA" id="ARBA00022759"/>
    </source>
</evidence>
<dbReference type="Gene3D" id="1.10.150.670">
    <property type="entry name" value="Crossover junction endonuclease EME1, DNA-binding domain"/>
    <property type="match status" value="1"/>
</dbReference>
<dbReference type="Gene3D" id="1.10.150.110">
    <property type="entry name" value="DNA polymerase beta, N-terminal domain-like"/>
    <property type="match status" value="1"/>
</dbReference>
<dbReference type="FunCoup" id="A0A6P7F9M0">
    <property type="interactions" value="510"/>
</dbReference>
<dbReference type="KEGG" id="dvv:114327159"/>
<feature type="region of interest" description="Disordered" evidence="16">
    <location>
        <begin position="119"/>
        <end position="218"/>
    </location>
</feature>
<dbReference type="GO" id="GO:0003677">
    <property type="term" value="F:DNA binding"/>
    <property type="evidence" value="ECO:0007669"/>
    <property type="project" value="UniProtKB-UniRule"/>
</dbReference>
<dbReference type="InterPro" id="IPR011335">
    <property type="entry name" value="Restrct_endonuc-II-like"/>
</dbReference>
<keyword evidence="8 15" id="KW-0227">DNA damage</keyword>
<dbReference type="GO" id="GO:0005634">
    <property type="term" value="C:nucleus"/>
    <property type="evidence" value="ECO:0007669"/>
    <property type="project" value="UniProtKB-SubCell"/>
</dbReference>
<comment type="subunit">
    <text evidence="15">Interacts with EME1.</text>
</comment>
<feature type="compositionally biased region" description="Polar residues" evidence="16">
    <location>
        <begin position="124"/>
        <end position="153"/>
    </location>
</feature>
<evidence type="ECO:0000256" key="11">
    <source>
        <dbReference type="ARBA" id="ARBA00023172"/>
    </source>
</evidence>
<dbReference type="GO" id="GO:0048476">
    <property type="term" value="C:Holliday junction resolvase complex"/>
    <property type="evidence" value="ECO:0007669"/>
    <property type="project" value="UniProtKB-UniRule"/>
</dbReference>
<evidence type="ECO:0000256" key="5">
    <source>
        <dbReference type="ARBA" id="ARBA00022722"/>
    </source>
</evidence>
<keyword evidence="12 15" id="KW-0234">DNA repair</keyword>
<dbReference type="FunFam" id="1.10.150.110:FF:000001">
    <property type="entry name" value="Putative Crossover junction endonuclease MUS81"/>
    <property type="match status" value="1"/>
</dbReference>
<dbReference type="GO" id="GO:0000727">
    <property type="term" value="P:double-strand break repair via break-induced replication"/>
    <property type="evidence" value="ECO:0007669"/>
    <property type="project" value="UniProtKB-UniRule"/>
</dbReference>
<dbReference type="GO" id="GO:0048257">
    <property type="term" value="F:3'-flap endonuclease activity"/>
    <property type="evidence" value="ECO:0007669"/>
    <property type="project" value="TreeGrafter"/>
</dbReference>
<dbReference type="SUPFAM" id="SSF47802">
    <property type="entry name" value="DNA polymerase beta, N-terminal domain-like"/>
    <property type="match status" value="1"/>
</dbReference>
<name>A0A6P7F9M0_DIAVI</name>
<comment type="similarity">
    <text evidence="3 15">Belongs to the XPF family.</text>
</comment>
<evidence type="ECO:0000256" key="10">
    <source>
        <dbReference type="ARBA" id="ARBA00022842"/>
    </source>
</evidence>
<reference evidence="18" key="1">
    <citation type="submission" date="2025-08" db="UniProtKB">
        <authorList>
            <consortium name="RefSeq"/>
        </authorList>
    </citation>
    <scope>IDENTIFICATION</scope>
    <source>
        <tissue evidence="18">Whole insect</tissue>
    </source>
</reference>
<dbReference type="InterPro" id="IPR042530">
    <property type="entry name" value="EME1/EME2_C"/>
</dbReference>
<organism evidence="18">
    <name type="scientific">Diabrotica virgifera virgifera</name>
    <name type="common">western corn rootworm</name>
    <dbReference type="NCBI Taxonomy" id="50390"/>
    <lineage>
        <taxon>Eukaryota</taxon>
        <taxon>Metazoa</taxon>
        <taxon>Ecdysozoa</taxon>
        <taxon>Arthropoda</taxon>
        <taxon>Hexapoda</taxon>
        <taxon>Insecta</taxon>
        <taxon>Pterygota</taxon>
        <taxon>Neoptera</taxon>
        <taxon>Endopterygota</taxon>
        <taxon>Coleoptera</taxon>
        <taxon>Polyphaga</taxon>
        <taxon>Cucujiformia</taxon>
        <taxon>Chrysomeloidea</taxon>
        <taxon>Chrysomelidae</taxon>
        <taxon>Galerucinae</taxon>
        <taxon>Diabroticina</taxon>
        <taxon>Diabroticites</taxon>
        <taxon>Diabrotica</taxon>
    </lineage>
</organism>
<protein>
    <recommendedName>
        <fullName evidence="4 15">Crossover junction endonuclease MUS81</fullName>
        <ecNumber evidence="15">3.1.22.-</ecNumber>
    </recommendedName>
</protein>
<keyword evidence="5 15" id="KW-0540">Nuclease</keyword>
<dbReference type="AlphaFoldDB" id="A0A6P7F9M0"/>
<evidence type="ECO:0000256" key="3">
    <source>
        <dbReference type="ARBA" id="ARBA00010015"/>
    </source>
</evidence>
<dbReference type="FunFam" id="3.40.50.10130:FF:000005">
    <property type="entry name" value="crossover junction endonuclease MUS81 isoform X1"/>
    <property type="match status" value="1"/>
</dbReference>
<dbReference type="InterPro" id="IPR027421">
    <property type="entry name" value="DNA_pol_lamdba_lyase_dom_sf"/>
</dbReference>
<evidence type="ECO:0000256" key="9">
    <source>
        <dbReference type="ARBA" id="ARBA00022801"/>
    </source>
</evidence>
<evidence type="ECO:0000256" key="4">
    <source>
        <dbReference type="ARBA" id="ARBA00017114"/>
    </source>
</evidence>
<keyword evidence="6 15" id="KW-0479">Metal-binding</keyword>
<dbReference type="GO" id="GO:0046872">
    <property type="term" value="F:metal ion binding"/>
    <property type="evidence" value="ECO:0007669"/>
    <property type="project" value="UniProtKB-UniRule"/>
</dbReference>
<comment type="subcellular location">
    <subcellularLocation>
        <location evidence="2 15">Nucleus</location>
    </subcellularLocation>
</comment>
<dbReference type="GO" id="GO:0006308">
    <property type="term" value="P:DNA catabolic process"/>
    <property type="evidence" value="ECO:0007669"/>
    <property type="project" value="UniProtKB-UniRule"/>
</dbReference>
<dbReference type="GO" id="GO:0008821">
    <property type="term" value="F:crossover junction DNA endonuclease activity"/>
    <property type="evidence" value="ECO:0007669"/>
    <property type="project" value="UniProtKB-UniRule"/>
</dbReference>
<dbReference type="OrthoDB" id="5963188at2759"/>
<dbReference type="InterPro" id="IPR010996">
    <property type="entry name" value="HHH_MUS81"/>
</dbReference>
<comment type="cofactor">
    <cofactor evidence="1 15">
        <name>Mg(2+)</name>
        <dbReference type="ChEBI" id="CHEBI:18420"/>
    </cofactor>
</comment>
<evidence type="ECO:0000256" key="8">
    <source>
        <dbReference type="ARBA" id="ARBA00022763"/>
    </source>
</evidence>
<evidence type="ECO:0000256" key="1">
    <source>
        <dbReference type="ARBA" id="ARBA00001946"/>
    </source>
</evidence>
<proteinExistence type="inferred from homology"/>
<comment type="function">
    <text evidence="15">Interacts with EME1 to form a DNA structure-specific endonuclease with substrate preference for branched DNA structures with a 5'-end at the branch nick. Typical substrates include 3'-flap structures, D-loops, replication forks and nicked Holliday junctions. May be required in mitosis for the processing of stalled or collapsed replication fork intermediates. May be required in meiosis for the repair of meiosis-specific double strand breaks subsequent to single-end invasion (SEI).</text>
</comment>
<feature type="domain" description="ERCC4" evidence="17">
    <location>
        <begin position="236"/>
        <end position="337"/>
    </location>
</feature>
<evidence type="ECO:0000313" key="18">
    <source>
        <dbReference type="RefSeq" id="XP_028131482.1"/>
    </source>
</evidence>
<dbReference type="SMART" id="SM00891">
    <property type="entry name" value="ERCC4"/>
    <property type="match status" value="1"/>
</dbReference>
<evidence type="ECO:0000256" key="6">
    <source>
        <dbReference type="ARBA" id="ARBA00022723"/>
    </source>
</evidence>
<dbReference type="InParanoid" id="A0A6P7F9M0"/>
<dbReference type="PANTHER" id="PTHR13451:SF0">
    <property type="entry name" value="CROSSOVER JUNCTION ENDONUCLEASE MUS81"/>
    <property type="match status" value="1"/>
</dbReference>
<evidence type="ECO:0000256" key="2">
    <source>
        <dbReference type="ARBA" id="ARBA00004123"/>
    </source>
</evidence>
<dbReference type="Pfam" id="PF14716">
    <property type="entry name" value="HHH_8"/>
    <property type="match status" value="1"/>
</dbReference>